<name>A0A7W7C730_9PSEU</name>
<feature type="region of interest" description="Disordered" evidence="1">
    <location>
        <begin position="20"/>
        <end position="43"/>
    </location>
</feature>
<feature type="compositionally biased region" description="Polar residues" evidence="1">
    <location>
        <begin position="26"/>
        <end position="36"/>
    </location>
</feature>
<dbReference type="Proteomes" id="UP000533598">
    <property type="component" value="Unassembled WGS sequence"/>
</dbReference>
<comment type="caution">
    <text evidence="2">The sequence shown here is derived from an EMBL/GenBank/DDBJ whole genome shotgun (WGS) entry which is preliminary data.</text>
</comment>
<dbReference type="RefSeq" id="WP_185000562.1">
    <property type="nucleotide sequence ID" value="NZ_JACHMH010000001.1"/>
</dbReference>
<sequence>MPVLLPLLLASGCVQIVSGPEEAGTGESQPTASPQVVSPGGVVRTSDNPREVIRVVYASVANEDTRLACTMFSPEAGKAFAANFGKADCPEAITHLAKQVTDKIRYKNIQVDEQAVLASGGKSTAFSCALAVTTGPRLGEFALERSPDGWLVTGHRTEPADCSPS</sequence>
<evidence type="ECO:0000313" key="3">
    <source>
        <dbReference type="Proteomes" id="UP000533598"/>
    </source>
</evidence>
<evidence type="ECO:0000256" key="1">
    <source>
        <dbReference type="SAM" id="MobiDB-lite"/>
    </source>
</evidence>
<dbReference type="EMBL" id="JACHMH010000001">
    <property type="protein sequence ID" value="MBB4674433.1"/>
    <property type="molecule type" value="Genomic_DNA"/>
</dbReference>
<evidence type="ECO:0008006" key="4">
    <source>
        <dbReference type="Google" id="ProtNLM"/>
    </source>
</evidence>
<proteinExistence type="predicted"/>
<evidence type="ECO:0000313" key="2">
    <source>
        <dbReference type="EMBL" id="MBB4674433.1"/>
    </source>
</evidence>
<reference evidence="2 3" key="1">
    <citation type="submission" date="2020-08" db="EMBL/GenBank/DDBJ databases">
        <title>Sequencing the genomes of 1000 actinobacteria strains.</title>
        <authorList>
            <person name="Klenk H.-P."/>
        </authorList>
    </citation>
    <scope>NUCLEOTIDE SEQUENCE [LARGE SCALE GENOMIC DNA]</scope>
    <source>
        <strain evidence="2 3">DSM 44230</strain>
    </source>
</reference>
<organism evidence="2 3">
    <name type="scientific">Crossiella cryophila</name>
    <dbReference type="NCBI Taxonomy" id="43355"/>
    <lineage>
        <taxon>Bacteria</taxon>
        <taxon>Bacillati</taxon>
        <taxon>Actinomycetota</taxon>
        <taxon>Actinomycetes</taxon>
        <taxon>Pseudonocardiales</taxon>
        <taxon>Pseudonocardiaceae</taxon>
        <taxon>Crossiella</taxon>
    </lineage>
</organism>
<protein>
    <recommendedName>
        <fullName evidence="4">Nuclear transport factor 2 family protein</fullName>
    </recommendedName>
</protein>
<accession>A0A7W7C730</accession>
<keyword evidence="3" id="KW-1185">Reference proteome</keyword>
<dbReference type="AlphaFoldDB" id="A0A7W7C730"/>
<gene>
    <name evidence="2" type="ORF">HNR67_000551</name>
</gene>